<feature type="compositionally biased region" description="Basic and acidic residues" evidence="10">
    <location>
        <begin position="486"/>
        <end position="500"/>
    </location>
</feature>
<dbReference type="EMBL" id="OV121136">
    <property type="protein sequence ID" value="CAH0557104.1"/>
    <property type="molecule type" value="Genomic_DNA"/>
</dbReference>
<dbReference type="Proteomes" id="UP001154078">
    <property type="component" value="Chromosome 5"/>
</dbReference>
<dbReference type="PROSITE" id="PS50157">
    <property type="entry name" value="ZINC_FINGER_C2H2_2"/>
    <property type="match status" value="1"/>
</dbReference>
<name>A0A9P0B866_BRAAE</name>
<dbReference type="GO" id="GO:0008270">
    <property type="term" value="F:zinc ion binding"/>
    <property type="evidence" value="ECO:0007669"/>
    <property type="project" value="UniProtKB-KW"/>
</dbReference>
<evidence type="ECO:0008006" key="16">
    <source>
        <dbReference type="Google" id="ProtNLM"/>
    </source>
</evidence>
<keyword evidence="6 9" id="KW-0238">DNA-binding</keyword>
<dbReference type="SUPFAM" id="SSF57716">
    <property type="entry name" value="Glucocorticoid receptor-like (DNA-binding domain)"/>
    <property type="match status" value="1"/>
</dbReference>
<evidence type="ECO:0000313" key="15">
    <source>
        <dbReference type="Proteomes" id="UP001154078"/>
    </source>
</evidence>
<dbReference type="Pfam" id="PF01429">
    <property type="entry name" value="MBD"/>
    <property type="match status" value="1"/>
</dbReference>
<evidence type="ECO:0000256" key="1">
    <source>
        <dbReference type="ARBA" id="ARBA00004123"/>
    </source>
</evidence>
<dbReference type="AlphaFoldDB" id="A0A9P0B866"/>
<dbReference type="PANTHER" id="PTHR15856:SF51">
    <property type="entry name" value="MBD-R2"/>
    <property type="match status" value="1"/>
</dbReference>
<dbReference type="Gene3D" id="3.30.40.10">
    <property type="entry name" value="Zinc/RING finger domain, C3HC4 (zinc finger)"/>
    <property type="match status" value="1"/>
</dbReference>
<dbReference type="SMART" id="SM00391">
    <property type="entry name" value="MBD"/>
    <property type="match status" value="1"/>
</dbReference>
<dbReference type="InterPro" id="IPR006612">
    <property type="entry name" value="THAP_Znf"/>
</dbReference>
<dbReference type="GO" id="GO:0003677">
    <property type="term" value="F:DNA binding"/>
    <property type="evidence" value="ECO:0007669"/>
    <property type="project" value="UniProtKB-UniRule"/>
</dbReference>
<evidence type="ECO:0000256" key="5">
    <source>
        <dbReference type="ARBA" id="ARBA00022833"/>
    </source>
</evidence>
<keyword evidence="7" id="KW-0539">Nucleus</keyword>
<evidence type="ECO:0000256" key="2">
    <source>
        <dbReference type="ARBA" id="ARBA00022723"/>
    </source>
</evidence>
<dbReference type="InterPro" id="IPR004092">
    <property type="entry name" value="Mbt"/>
</dbReference>
<feature type="domain" description="C2H2-type" evidence="11">
    <location>
        <begin position="515"/>
        <end position="545"/>
    </location>
</feature>
<keyword evidence="5" id="KW-0862">Zinc</keyword>
<sequence length="1032" mass="116992">MGRKCSVDGCLSDSNRNEDAGVTFHKVPVHSDIRPKWFSLCHIPEDKKNLKVIYVCSRHFLRADFCNFKGKKYMLRQGVLPSVFPWDKSKLQAIKVKRESAEENVCKIEPEDSSEEVPTLELKAEDESDVKPDISMVVKSEPMETEEPIVVKNEEVPKIISEEDIKVEEKDISKKEEMDKIKCTSASGINFSINSKLEALDFNNMWYPAKIVEVDYEENEVLIHFEKFSSKYDEWICMDSPRLRPLLPPGKNPAAAEQFAVGEKCMAAWSDSRKFPATVTRILEKDVYEVLFDDGFVKTVKGHRMSKSQGKQMQTSPLFDPIKSTKQERRDKKRRINVAALFCKRSRVGGSGDDKKPPPVSVDTSVVEEEPPREPWMPVWENGRPIGTEAIVETNDGPRNSVIVPDHRLPSGWVKHLMQRVHGTSAGKWDTIIVGPDNKRFRTKSEIKSYLEHHPGLGDINEMMFDFSLHRQRQKKKIIPPADIQEPGHEDSYPEEAPKEENPNALKIEFIDNAFKCPIEGCGKNFRKENLAQMHVKHYHKEYTKYLDSTPNVADLAYARTVGENLEKSPGPPKQTPTRSAAKITTPKAPKVPLETELKCQVGDSTNKDSEIIKLLSSKPFDKDSVESIRPIPSGLPSNMYPDIKLKDLLVVSEAVPKRDDINMKTLCSTRPPIGIKTLLPVRAGDSSAKRKRGFSENEKGNPLHPPPPPPQPPITDATLLSPLTQLNTEDQFHPHHPPNNDTIIEGGEVIKIVRMKQEEIINCTCGFTEEDGLMIQCELCLCWQHAYCNNIERESQVPEKYVCYICLNPVRERASMRHAHDQDWLKQGALPAAGYHSKDEEAMQKRFEKLKKLHDISGALGELREFQHSLSVKLKIAGAKNHPKLYLWSKPWDKPPLPEKADLPKDNKDDIKLKTEEPEDVKLDSQNDSMLMMILKGKGDITNLVDSNAPIIPRPEAAIDSADCKFNLLEHIAHAESLIDERLSDFEKIVEGLEEGMNIETDENYPKTRQTLQMLMKDIGVLGEFSQLTTL</sequence>
<dbReference type="Gene3D" id="3.30.890.10">
    <property type="entry name" value="Methyl-cpg-binding Protein 2, Chain A"/>
    <property type="match status" value="1"/>
</dbReference>
<dbReference type="CDD" id="cd20104">
    <property type="entry name" value="MBT_PHF20L1-like"/>
    <property type="match status" value="1"/>
</dbReference>
<dbReference type="Pfam" id="PF02820">
    <property type="entry name" value="MBT"/>
    <property type="match status" value="1"/>
</dbReference>
<dbReference type="GO" id="GO:0044545">
    <property type="term" value="C:NSL complex"/>
    <property type="evidence" value="ECO:0007669"/>
    <property type="project" value="TreeGrafter"/>
</dbReference>
<feature type="region of interest" description="Disordered" evidence="10">
    <location>
        <begin position="478"/>
        <end position="500"/>
    </location>
</feature>
<dbReference type="PROSITE" id="PS00028">
    <property type="entry name" value="ZINC_FINGER_C2H2_1"/>
    <property type="match status" value="1"/>
</dbReference>
<feature type="region of interest" description="Disordered" evidence="10">
    <location>
        <begin position="682"/>
        <end position="716"/>
    </location>
</feature>
<evidence type="ECO:0000256" key="3">
    <source>
        <dbReference type="ARBA" id="ARBA00022737"/>
    </source>
</evidence>
<evidence type="ECO:0000256" key="9">
    <source>
        <dbReference type="PROSITE-ProRule" id="PRU00309"/>
    </source>
</evidence>
<evidence type="ECO:0000256" key="4">
    <source>
        <dbReference type="ARBA" id="ARBA00022771"/>
    </source>
</evidence>
<dbReference type="InterPro" id="IPR019786">
    <property type="entry name" value="Zinc_finger_PHD-type_CS"/>
</dbReference>
<keyword evidence="3" id="KW-0677">Repeat</keyword>
<dbReference type="SMART" id="SM00333">
    <property type="entry name" value="TUDOR"/>
    <property type="match status" value="2"/>
</dbReference>
<dbReference type="PROSITE" id="PS50982">
    <property type="entry name" value="MBD"/>
    <property type="match status" value="1"/>
</dbReference>
<proteinExistence type="predicted"/>
<protein>
    <recommendedName>
        <fullName evidence="16">PHD finger protein 20</fullName>
    </recommendedName>
</protein>
<feature type="domain" description="THAP-type" evidence="12">
    <location>
        <begin position="1"/>
        <end position="84"/>
    </location>
</feature>
<feature type="region of interest" description="Disordered" evidence="10">
    <location>
        <begin position="563"/>
        <end position="583"/>
    </location>
</feature>
<evidence type="ECO:0000256" key="10">
    <source>
        <dbReference type="SAM" id="MobiDB-lite"/>
    </source>
</evidence>
<comment type="subcellular location">
    <subcellularLocation>
        <location evidence="1">Nucleus</location>
    </subcellularLocation>
</comment>
<evidence type="ECO:0000259" key="11">
    <source>
        <dbReference type="PROSITE" id="PS50157"/>
    </source>
</evidence>
<evidence type="ECO:0000259" key="13">
    <source>
        <dbReference type="PROSITE" id="PS50982"/>
    </source>
</evidence>
<dbReference type="SUPFAM" id="SSF54171">
    <property type="entry name" value="DNA-binding domain"/>
    <property type="match status" value="1"/>
</dbReference>
<reference evidence="14" key="1">
    <citation type="submission" date="2021-12" db="EMBL/GenBank/DDBJ databases">
        <authorList>
            <person name="King R."/>
        </authorList>
    </citation>
    <scope>NUCLEOTIDE SEQUENCE</scope>
</reference>
<dbReference type="InterPro" id="IPR013087">
    <property type="entry name" value="Znf_C2H2_type"/>
</dbReference>
<feature type="region of interest" description="Disordered" evidence="10">
    <location>
        <begin position="347"/>
        <end position="382"/>
    </location>
</feature>
<dbReference type="PROSITE" id="PS50950">
    <property type="entry name" value="ZF_THAP"/>
    <property type="match status" value="1"/>
</dbReference>
<dbReference type="InterPro" id="IPR016177">
    <property type="entry name" value="DNA-bd_dom_sf"/>
</dbReference>
<gene>
    <name evidence="14" type="ORF">MELIAE_LOCUS7896</name>
</gene>
<keyword evidence="2" id="KW-0479">Metal-binding</keyword>
<dbReference type="SUPFAM" id="SSF57903">
    <property type="entry name" value="FYVE/PHD zinc finger"/>
    <property type="match status" value="1"/>
</dbReference>
<dbReference type="GO" id="GO:0005634">
    <property type="term" value="C:nucleus"/>
    <property type="evidence" value="ECO:0007669"/>
    <property type="project" value="UniProtKB-SubCell"/>
</dbReference>
<evidence type="ECO:0000256" key="7">
    <source>
        <dbReference type="ARBA" id="ARBA00023242"/>
    </source>
</evidence>
<accession>A0A9P0B866</accession>
<dbReference type="Pfam" id="PF20826">
    <property type="entry name" value="PHD_5"/>
    <property type="match status" value="1"/>
</dbReference>
<evidence type="ECO:0000256" key="8">
    <source>
        <dbReference type="PROSITE-ProRule" id="PRU00042"/>
    </source>
</evidence>
<dbReference type="CDD" id="cd01396">
    <property type="entry name" value="MeCP2_MBD"/>
    <property type="match status" value="1"/>
</dbReference>
<dbReference type="GO" id="GO:0006357">
    <property type="term" value="P:regulation of transcription by RNA polymerase II"/>
    <property type="evidence" value="ECO:0007669"/>
    <property type="project" value="TreeGrafter"/>
</dbReference>
<dbReference type="SUPFAM" id="SSF63748">
    <property type="entry name" value="Tudor/PWWP/MBT"/>
    <property type="match status" value="2"/>
</dbReference>
<dbReference type="InterPro" id="IPR002999">
    <property type="entry name" value="Tudor"/>
</dbReference>
<evidence type="ECO:0000256" key="6">
    <source>
        <dbReference type="ARBA" id="ARBA00023125"/>
    </source>
</evidence>
<keyword evidence="15" id="KW-1185">Reference proteome</keyword>
<dbReference type="Pfam" id="PF05485">
    <property type="entry name" value="THAP"/>
    <property type="match status" value="1"/>
</dbReference>
<dbReference type="PANTHER" id="PTHR15856">
    <property type="entry name" value="PHD FINGER PROTEIN 20-RELATED"/>
    <property type="match status" value="1"/>
</dbReference>
<dbReference type="InterPro" id="IPR001739">
    <property type="entry name" value="Methyl_CpG_DNA-bd"/>
</dbReference>
<dbReference type="CDD" id="cd20386">
    <property type="entry name" value="Tudor_PHF20-like"/>
    <property type="match status" value="1"/>
</dbReference>
<dbReference type="InterPro" id="IPR011011">
    <property type="entry name" value="Znf_FYVE_PHD"/>
</dbReference>
<organism evidence="14 15">
    <name type="scientific">Brassicogethes aeneus</name>
    <name type="common">Rape pollen beetle</name>
    <name type="synonym">Meligethes aeneus</name>
    <dbReference type="NCBI Taxonomy" id="1431903"/>
    <lineage>
        <taxon>Eukaryota</taxon>
        <taxon>Metazoa</taxon>
        <taxon>Ecdysozoa</taxon>
        <taxon>Arthropoda</taxon>
        <taxon>Hexapoda</taxon>
        <taxon>Insecta</taxon>
        <taxon>Pterygota</taxon>
        <taxon>Neoptera</taxon>
        <taxon>Endopterygota</taxon>
        <taxon>Coleoptera</taxon>
        <taxon>Polyphaga</taxon>
        <taxon>Cucujiformia</taxon>
        <taxon>Nitidulidae</taxon>
        <taxon>Meligethinae</taxon>
        <taxon>Brassicogethes</taxon>
    </lineage>
</organism>
<dbReference type="PROSITE" id="PS01359">
    <property type="entry name" value="ZF_PHD_1"/>
    <property type="match status" value="1"/>
</dbReference>
<evidence type="ECO:0000313" key="14">
    <source>
        <dbReference type="EMBL" id="CAH0557104.1"/>
    </source>
</evidence>
<dbReference type="SMART" id="SM00980">
    <property type="entry name" value="THAP"/>
    <property type="match status" value="1"/>
</dbReference>
<feature type="compositionally biased region" description="Pro residues" evidence="10">
    <location>
        <begin position="704"/>
        <end position="714"/>
    </location>
</feature>
<dbReference type="InterPro" id="IPR043449">
    <property type="entry name" value="PHF20-like"/>
</dbReference>
<keyword evidence="4 8" id="KW-0863">Zinc-finger</keyword>
<dbReference type="OrthoDB" id="161570at2759"/>
<feature type="domain" description="MBD" evidence="13">
    <location>
        <begin position="399"/>
        <end position="472"/>
    </location>
</feature>
<evidence type="ECO:0000259" key="12">
    <source>
        <dbReference type="PROSITE" id="PS50950"/>
    </source>
</evidence>
<dbReference type="InterPro" id="IPR013083">
    <property type="entry name" value="Znf_RING/FYVE/PHD"/>
</dbReference>
<dbReference type="Gene3D" id="2.30.30.140">
    <property type="match status" value="2"/>
</dbReference>